<accession>K1R5F6</accession>
<protein>
    <submittedName>
        <fullName evidence="2">Uncharacterized protein</fullName>
    </submittedName>
</protein>
<name>K1R5F6_MAGGI</name>
<dbReference type="InParanoid" id="K1R5F6"/>
<proteinExistence type="predicted"/>
<evidence type="ECO:0000313" key="2">
    <source>
        <dbReference type="EMBL" id="EKC29151.1"/>
    </source>
</evidence>
<dbReference type="EMBL" id="JH819020">
    <property type="protein sequence ID" value="EKC29151.1"/>
    <property type="molecule type" value="Genomic_DNA"/>
</dbReference>
<evidence type="ECO:0000256" key="1">
    <source>
        <dbReference type="SAM" id="MobiDB-lite"/>
    </source>
</evidence>
<sequence length="60" mass="6603">MVRLRSRLSRGAKQAEHVAILLTATAPPPHNQHIHEGLRISGGGSKKPKKTSLEHRCSAW</sequence>
<feature type="region of interest" description="Disordered" evidence="1">
    <location>
        <begin position="25"/>
        <end position="60"/>
    </location>
</feature>
<gene>
    <name evidence="2" type="ORF">CGI_10024273</name>
</gene>
<organism evidence="2">
    <name type="scientific">Magallana gigas</name>
    <name type="common">Pacific oyster</name>
    <name type="synonym">Crassostrea gigas</name>
    <dbReference type="NCBI Taxonomy" id="29159"/>
    <lineage>
        <taxon>Eukaryota</taxon>
        <taxon>Metazoa</taxon>
        <taxon>Spiralia</taxon>
        <taxon>Lophotrochozoa</taxon>
        <taxon>Mollusca</taxon>
        <taxon>Bivalvia</taxon>
        <taxon>Autobranchia</taxon>
        <taxon>Pteriomorphia</taxon>
        <taxon>Ostreida</taxon>
        <taxon>Ostreoidea</taxon>
        <taxon>Ostreidae</taxon>
        <taxon>Magallana</taxon>
    </lineage>
</organism>
<dbReference type="HOGENOM" id="CLU_2943953_0_0_1"/>
<feature type="compositionally biased region" description="Basic and acidic residues" evidence="1">
    <location>
        <begin position="51"/>
        <end position="60"/>
    </location>
</feature>
<reference evidence="2" key="1">
    <citation type="journal article" date="2012" name="Nature">
        <title>The oyster genome reveals stress adaptation and complexity of shell formation.</title>
        <authorList>
            <person name="Zhang G."/>
            <person name="Fang X."/>
            <person name="Guo X."/>
            <person name="Li L."/>
            <person name="Luo R."/>
            <person name="Xu F."/>
            <person name="Yang P."/>
            <person name="Zhang L."/>
            <person name="Wang X."/>
            <person name="Qi H."/>
            <person name="Xiong Z."/>
            <person name="Que H."/>
            <person name="Xie Y."/>
            <person name="Holland P.W."/>
            <person name="Paps J."/>
            <person name="Zhu Y."/>
            <person name="Wu F."/>
            <person name="Chen Y."/>
            <person name="Wang J."/>
            <person name="Peng C."/>
            <person name="Meng J."/>
            <person name="Yang L."/>
            <person name="Liu J."/>
            <person name="Wen B."/>
            <person name="Zhang N."/>
            <person name="Huang Z."/>
            <person name="Zhu Q."/>
            <person name="Feng Y."/>
            <person name="Mount A."/>
            <person name="Hedgecock D."/>
            <person name="Xu Z."/>
            <person name="Liu Y."/>
            <person name="Domazet-Loso T."/>
            <person name="Du Y."/>
            <person name="Sun X."/>
            <person name="Zhang S."/>
            <person name="Liu B."/>
            <person name="Cheng P."/>
            <person name="Jiang X."/>
            <person name="Li J."/>
            <person name="Fan D."/>
            <person name="Wang W."/>
            <person name="Fu W."/>
            <person name="Wang T."/>
            <person name="Wang B."/>
            <person name="Zhang J."/>
            <person name="Peng Z."/>
            <person name="Li Y."/>
            <person name="Li N."/>
            <person name="Wang J."/>
            <person name="Chen M."/>
            <person name="He Y."/>
            <person name="Tan F."/>
            <person name="Song X."/>
            <person name="Zheng Q."/>
            <person name="Huang R."/>
            <person name="Yang H."/>
            <person name="Du X."/>
            <person name="Chen L."/>
            <person name="Yang M."/>
            <person name="Gaffney P.M."/>
            <person name="Wang S."/>
            <person name="Luo L."/>
            <person name="She Z."/>
            <person name="Ming Y."/>
            <person name="Huang W."/>
            <person name="Zhang S."/>
            <person name="Huang B."/>
            <person name="Zhang Y."/>
            <person name="Qu T."/>
            <person name="Ni P."/>
            <person name="Miao G."/>
            <person name="Wang J."/>
            <person name="Wang Q."/>
            <person name="Steinberg C.E."/>
            <person name="Wang H."/>
            <person name="Li N."/>
            <person name="Qian L."/>
            <person name="Zhang G."/>
            <person name="Li Y."/>
            <person name="Yang H."/>
            <person name="Liu X."/>
            <person name="Wang J."/>
            <person name="Yin Y."/>
            <person name="Wang J."/>
        </authorList>
    </citation>
    <scope>NUCLEOTIDE SEQUENCE [LARGE SCALE GENOMIC DNA]</scope>
    <source>
        <strain evidence="2">05x7-T-G4-1.051#20</strain>
    </source>
</reference>
<dbReference type="AlphaFoldDB" id="K1R5F6"/>